<proteinExistence type="inferred from homology"/>
<keyword evidence="4 9" id="KW-0813">Transport</keyword>
<keyword evidence="9" id="KW-0249">Electron transport</keyword>
<reference evidence="10" key="1">
    <citation type="journal article" date="2014" name="Mitochondrial DNA">
        <title>Complete mitochondrial genome of Phoxinus tumensis (Cypriniformes: Cyprinidae).</title>
        <authorList>
            <person name="Xu W."/>
            <person name="Chen A."/>
            <person name="Xia R."/>
            <person name="Fu C."/>
        </authorList>
    </citation>
    <scope>NUCLEOTIDE SEQUENCE</scope>
</reference>
<comment type="catalytic activity">
    <reaction evidence="8 9">
        <text>a ubiquinone + NADH + 5 H(+)(in) = a ubiquinol + NAD(+) + 4 H(+)(out)</text>
        <dbReference type="Rhea" id="RHEA:29091"/>
        <dbReference type="Rhea" id="RHEA-COMP:9565"/>
        <dbReference type="Rhea" id="RHEA-COMP:9566"/>
        <dbReference type="ChEBI" id="CHEBI:15378"/>
        <dbReference type="ChEBI" id="CHEBI:16389"/>
        <dbReference type="ChEBI" id="CHEBI:17976"/>
        <dbReference type="ChEBI" id="CHEBI:57540"/>
        <dbReference type="ChEBI" id="CHEBI:57945"/>
        <dbReference type="EC" id="7.1.1.2"/>
    </reaction>
</comment>
<dbReference type="GO" id="GO:0030964">
    <property type="term" value="C:NADH dehydrogenase complex"/>
    <property type="evidence" value="ECO:0007669"/>
    <property type="project" value="TreeGrafter"/>
</dbReference>
<gene>
    <name evidence="10" type="primary">ND3</name>
</gene>
<organism evidence="10">
    <name type="scientific">Rhipicephalus microplus</name>
    <name type="common">Cattle tick</name>
    <name type="synonym">Boophilus microplus</name>
    <dbReference type="NCBI Taxonomy" id="6941"/>
    <lineage>
        <taxon>Eukaryota</taxon>
        <taxon>Metazoa</taxon>
        <taxon>Ecdysozoa</taxon>
        <taxon>Arthropoda</taxon>
        <taxon>Chelicerata</taxon>
        <taxon>Arachnida</taxon>
        <taxon>Acari</taxon>
        <taxon>Parasitiformes</taxon>
        <taxon>Ixodida</taxon>
        <taxon>Ixodoidea</taxon>
        <taxon>Ixodidae</taxon>
        <taxon>Rhipicephalinae</taxon>
        <taxon>Rhipicephalus</taxon>
        <taxon>Boophilus</taxon>
    </lineage>
</organism>
<dbReference type="OrthoDB" id="154075at2759"/>
<evidence type="ECO:0000256" key="8">
    <source>
        <dbReference type="ARBA" id="ARBA00049551"/>
    </source>
</evidence>
<evidence type="ECO:0000256" key="2">
    <source>
        <dbReference type="ARBA" id="ARBA00008472"/>
    </source>
</evidence>
<keyword evidence="9" id="KW-0679">Respiratory chain</keyword>
<keyword evidence="9 10" id="KW-0496">Mitochondrion</keyword>
<dbReference type="InterPro" id="IPR038430">
    <property type="entry name" value="NDAH_ubi_oxred_su3_sf"/>
</dbReference>
<dbReference type="InterPro" id="IPR000440">
    <property type="entry name" value="NADH_UbQ/plastoQ_OxRdtase_su3"/>
</dbReference>
<evidence type="ECO:0000256" key="9">
    <source>
        <dbReference type="RuleBase" id="RU003640"/>
    </source>
</evidence>
<dbReference type="EMBL" id="KJ522808">
    <property type="protein sequence ID" value="AID18700.1"/>
    <property type="molecule type" value="Genomic_DNA"/>
</dbReference>
<evidence type="ECO:0000256" key="4">
    <source>
        <dbReference type="ARBA" id="ARBA00022448"/>
    </source>
</evidence>
<dbReference type="Pfam" id="PF00507">
    <property type="entry name" value="Oxidored_q4"/>
    <property type="match status" value="1"/>
</dbReference>
<comment type="similarity">
    <text evidence="2 9">Belongs to the complex I subunit 3 family.</text>
</comment>
<keyword evidence="9" id="KW-0520">NAD</keyword>
<dbReference type="PANTHER" id="PTHR11058:SF9">
    <property type="entry name" value="NADH-UBIQUINONE OXIDOREDUCTASE CHAIN 3"/>
    <property type="match status" value="1"/>
</dbReference>
<keyword evidence="5 9" id="KW-0812">Transmembrane</keyword>
<comment type="subcellular location">
    <subcellularLocation>
        <location evidence="1">Membrane</location>
    </subcellularLocation>
    <subcellularLocation>
        <location evidence="9">Mitochondrion membrane</location>
        <topology evidence="9">Multi-pass membrane protein</topology>
    </subcellularLocation>
</comment>
<name>A0A068CHV1_RHIMP</name>
<evidence type="ECO:0000256" key="3">
    <source>
        <dbReference type="ARBA" id="ARBA00021007"/>
    </source>
</evidence>
<comment type="function">
    <text evidence="9">Core subunit of the mitochondrial membrane respiratory chain NADH dehydrogenase (Complex I) which catalyzes electron transfer from NADH through the respiratory chain, using ubiquinone as an electron acceptor. Essential for the catalytic activity of complex I.</text>
</comment>
<sequence length="113" mass="13461">MLYLYITLTIIISLLFLFIFSLGFPGKKAKEKNSPFECGFDPFSLSRVPFSLKFFFIGIIFLIFDVEIVVILPFPLMMMMKNLHFTFYFFLINFMILLGLLYELNYSMLDWMK</sequence>
<dbReference type="PANTHER" id="PTHR11058">
    <property type="entry name" value="NADH-UBIQUINONE OXIDOREDUCTASE CHAIN 3"/>
    <property type="match status" value="1"/>
</dbReference>
<evidence type="ECO:0000256" key="6">
    <source>
        <dbReference type="ARBA" id="ARBA00022989"/>
    </source>
</evidence>
<dbReference type="AlphaFoldDB" id="A0A068CHV1"/>
<geneLocation type="mitochondrion" evidence="10"/>
<feature type="transmembrane region" description="Helical" evidence="9">
    <location>
        <begin position="54"/>
        <end position="79"/>
    </location>
</feature>
<keyword evidence="9" id="KW-1278">Translocase</keyword>
<feature type="transmembrane region" description="Helical" evidence="9">
    <location>
        <begin position="85"/>
        <end position="104"/>
    </location>
</feature>
<protein>
    <recommendedName>
        <fullName evidence="3 9">NADH-ubiquinone oxidoreductase chain 3</fullName>
        <ecNumber evidence="9">7.1.1.2</ecNumber>
    </recommendedName>
</protein>
<dbReference type="GO" id="GO:0031966">
    <property type="term" value="C:mitochondrial membrane"/>
    <property type="evidence" value="ECO:0007669"/>
    <property type="project" value="UniProtKB-SubCell"/>
</dbReference>
<evidence type="ECO:0000313" key="10">
    <source>
        <dbReference type="EMBL" id="AID18700.1"/>
    </source>
</evidence>
<accession>A0A068CHV1</accession>
<keyword evidence="6 9" id="KW-1133">Transmembrane helix</keyword>
<dbReference type="Gene3D" id="1.20.58.1610">
    <property type="entry name" value="NADH:ubiquinone/plastoquinone oxidoreductase, chain 3"/>
    <property type="match status" value="1"/>
</dbReference>
<dbReference type="GO" id="GO:0008137">
    <property type="term" value="F:NADH dehydrogenase (ubiquinone) activity"/>
    <property type="evidence" value="ECO:0007669"/>
    <property type="project" value="UniProtKB-UniRule"/>
</dbReference>
<keyword evidence="7 9" id="KW-0472">Membrane</keyword>
<evidence type="ECO:0000256" key="7">
    <source>
        <dbReference type="ARBA" id="ARBA00023136"/>
    </source>
</evidence>
<keyword evidence="9" id="KW-0830">Ubiquinone</keyword>
<feature type="transmembrane region" description="Helical" evidence="9">
    <location>
        <begin position="6"/>
        <end position="24"/>
    </location>
</feature>
<evidence type="ECO:0000256" key="5">
    <source>
        <dbReference type="ARBA" id="ARBA00022692"/>
    </source>
</evidence>
<dbReference type="VEuPathDB" id="VectorBase:GeneID_18250940"/>
<dbReference type="EC" id="7.1.1.2" evidence="9"/>
<evidence type="ECO:0000256" key="1">
    <source>
        <dbReference type="ARBA" id="ARBA00004370"/>
    </source>
</evidence>